<feature type="domain" description="Peptidase C39" evidence="14">
    <location>
        <begin position="11"/>
        <end position="133"/>
    </location>
</feature>
<evidence type="ECO:0000256" key="11">
    <source>
        <dbReference type="SAM" id="Phobius"/>
    </source>
</evidence>
<dbReference type="InterPro" id="IPR003439">
    <property type="entry name" value="ABC_transporter-like_ATP-bd"/>
</dbReference>
<evidence type="ECO:0000256" key="6">
    <source>
        <dbReference type="ARBA" id="ARBA00022840"/>
    </source>
</evidence>
<feature type="transmembrane region" description="Helical" evidence="11">
    <location>
        <begin position="179"/>
        <end position="198"/>
    </location>
</feature>
<dbReference type="GO" id="GO:0016887">
    <property type="term" value="F:ATP hydrolysis activity"/>
    <property type="evidence" value="ECO:0007669"/>
    <property type="project" value="InterPro"/>
</dbReference>
<evidence type="ECO:0000256" key="2">
    <source>
        <dbReference type="ARBA" id="ARBA00022448"/>
    </source>
</evidence>
<dbReference type="PANTHER" id="PTHR24221:SF654">
    <property type="entry name" value="ATP-BINDING CASSETTE SUB-FAMILY B MEMBER 6"/>
    <property type="match status" value="1"/>
</dbReference>
<dbReference type="FunFam" id="3.40.50.300:FF:000299">
    <property type="entry name" value="ABC transporter ATP-binding protein/permease"/>
    <property type="match status" value="1"/>
</dbReference>
<dbReference type="CDD" id="cd18571">
    <property type="entry name" value="ABC_6TM_peptidase_like"/>
    <property type="match status" value="1"/>
</dbReference>
<name>A0A1H9KDK6_9BACT</name>
<dbReference type="GO" id="GO:0043213">
    <property type="term" value="P:bacteriocin transport"/>
    <property type="evidence" value="ECO:0007669"/>
    <property type="project" value="UniProtKB-KW"/>
</dbReference>
<keyword evidence="3" id="KW-1003">Cell membrane</keyword>
<evidence type="ECO:0000259" key="13">
    <source>
        <dbReference type="PROSITE" id="PS50929"/>
    </source>
</evidence>
<feature type="transmembrane region" description="Helical" evidence="11">
    <location>
        <begin position="319"/>
        <end position="339"/>
    </location>
</feature>
<dbReference type="Proteomes" id="UP000199021">
    <property type="component" value="Unassembled WGS sequence"/>
</dbReference>
<dbReference type="RefSeq" id="WP_090170728.1">
    <property type="nucleotide sequence ID" value="NZ_FOFB01000020.1"/>
</dbReference>
<feature type="transmembrane region" description="Helical" evidence="11">
    <location>
        <begin position="291"/>
        <end position="313"/>
    </location>
</feature>
<evidence type="ECO:0000256" key="7">
    <source>
        <dbReference type="ARBA" id="ARBA00022927"/>
    </source>
</evidence>
<sequence length="733" mass="83517">MFYQPFPFVRQKNMRDCGIAALRMIASYHGVRVDEYRLRQLTRIDRVGTSFSSLRNAAAEYGMKAEGVLLRNLDDLDLIDEDRPAILLVNNNHFVVYYGKRYGRYVIGDPARGRRWLSASTLAAKLLTHETPHDTPPVGYALLFEPQASEEPGLNLVADVEVTDRRWEVIRNSLGSAKVFFPVILLGILAISAVQYLLPYVTKLVVDLGIGAGDLAFVQYLLVGQLVLVLSKTGFNIIRGWLVLHLSLRINFRLISSFLTKLFALPIPFFETRRVGDILQRIRDHSRVESFLTQNALSILISVITVVIYSVVLLNFHPLFFQLFLASSFVYLVWITFFLRKRKTIDLERFQYASTDQSLVLQILNGMHDLKINNSQQFFHDKWKENKMESFGNTARFLRINQIQDTGTMLIIEIAQLSILFLSASLIIDNQITLGTLLSIQFIIGQLISPMEQIVSGVIRGQEAMISLDRITEFWQERDEAEYGEGQQLLPGQHSIEIKGLNFTHQGQHRKATLEDINLNIPVGKSTAIVGASGSGKTTLLKLLLGYYQNYKGLVSVGQQDFRQLDLEDWRQRCGVILQESFIFNETIRGNIVLGREYDEERFKIAASITNLEEFVGEMPQGYLTPVGRDGKGLSMGQKQRILMARAVYKDPEYVLMDEATNSLDAENERNIMEALQRFFHGRTVIIVAHRLSTIQFADNIIVLHKGRVAEQGSHEELLARRGRYFELIKKQM</sequence>
<evidence type="ECO:0000259" key="12">
    <source>
        <dbReference type="PROSITE" id="PS50893"/>
    </source>
</evidence>
<evidence type="ECO:0000313" key="16">
    <source>
        <dbReference type="Proteomes" id="UP000199021"/>
    </source>
</evidence>
<gene>
    <name evidence="15" type="ORF">SAMN05444359_12059</name>
</gene>
<evidence type="ECO:0000256" key="10">
    <source>
        <dbReference type="ARBA" id="ARBA00043264"/>
    </source>
</evidence>
<dbReference type="InterPro" id="IPR027417">
    <property type="entry name" value="P-loop_NTPase"/>
</dbReference>
<proteinExistence type="predicted"/>
<dbReference type="PROSITE" id="PS50929">
    <property type="entry name" value="ABC_TM1F"/>
    <property type="match status" value="1"/>
</dbReference>
<keyword evidence="10" id="KW-0080">Bacteriocin transport</keyword>
<reference evidence="16" key="1">
    <citation type="submission" date="2016-10" db="EMBL/GenBank/DDBJ databases">
        <authorList>
            <person name="Varghese N."/>
            <person name="Submissions S."/>
        </authorList>
    </citation>
    <scope>NUCLEOTIDE SEQUENCE [LARGE SCALE GENOMIC DNA]</scope>
    <source>
        <strain evidence="16">DSM 24740</strain>
    </source>
</reference>
<dbReference type="Gene3D" id="3.40.50.300">
    <property type="entry name" value="P-loop containing nucleotide triphosphate hydrolases"/>
    <property type="match status" value="1"/>
</dbReference>
<keyword evidence="16" id="KW-1185">Reference proteome</keyword>
<dbReference type="Pfam" id="PF03412">
    <property type="entry name" value="Peptidase_C39"/>
    <property type="match status" value="1"/>
</dbReference>
<dbReference type="PANTHER" id="PTHR24221">
    <property type="entry name" value="ATP-BINDING CASSETTE SUB-FAMILY B"/>
    <property type="match status" value="1"/>
</dbReference>
<dbReference type="InterPro" id="IPR003593">
    <property type="entry name" value="AAA+_ATPase"/>
</dbReference>
<dbReference type="GO" id="GO:0005886">
    <property type="term" value="C:plasma membrane"/>
    <property type="evidence" value="ECO:0007669"/>
    <property type="project" value="UniProtKB-SubCell"/>
</dbReference>
<dbReference type="InterPro" id="IPR005074">
    <property type="entry name" value="Peptidase_C39"/>
</dbReference>
<keyword evidence="4 11" id="KW-0812">Transmembrane</keyword>
<dbReference type="InParanoid" id="A0A1H9KDK6"/>
<evidence type="ECO:0000259" key="14">
    <source>
        <dbReference type="PROSITE" id="PS50990"/>
    </source>
</evidence>
<dbReference type="Pfam" id="PF00664">
    <property type="entry name" value="ABC_membrane"/>
    <property type="match status" value="1"/>
</dbReference>
<evidence type="ECO:0000256" key="3">
    <source>
        <dbReference type="ARBA" id="ARBA00022475"/>
    </source>
</evidence>
<dbReference type="InterPro" id="IPR036640">
    <property type="entry name" value="ABC1_TM_sf"/>
</dbReference>
<organism evidence="15 16">
    <name type="scientific">Neolewinella agarilytica</name>
    <dbReference type="NCBI Taxonomy" id="478744"/>
    <lineage>
        <taxon>Bacteria</taxon>
        <taxon>Pseudomonadati</taxon>
        <taxon>Bacteroidota</taxon>
        <taxon>Saprospiria</taxon>
        <taxon>Saprospirales</taxon>
        <taxon>Lewinellaceae</taxon>
        <taxon>Neolewinella</taxon>
    </lineage>
</organism>
<feature type="domain" description="ABC transporter" evidence="12">
    <location>
        <begin position="496"/>
        <end position="731"/>
    </location>
</feature>
<dbReference type="SMART" id="SM00382">
    <property type="entry name" value="AAA"/>
    <property type="match status" value="1"/>
</dbReference>
<dbReference type="GO" id="GO:0008233">
    <property type="term" value="F:peptidase activity"/>
    <property type="evidence" value="ECO:0007669"/>
    <property type="project" value="InterPro"/>
</dbReference>
<feature type="transmembrane region" description="Helical" evidence="11">
    <location>
        <begin position="406"/>
        <end position="428"/>
    </location>
</feature>
<accession>A0A1H9KDK6</accession>
<keyword evidence="2" id="KW-0813">Transport</keyword>
<feature type="domain" description="ABC transmembrane type-1" evidence="13">
    <location>
        <begin position="183"/>
        <end position="463"/>
    </location>
</feature>
<dbReference type="InterPro" id="IPR011527">
    <property type="entry name" value="ABC1_TM_dom"/>
</dbReference>
<dbReference type="AlphaFoldDB" id="A0A1H9KDK6"/>
<evidence type="ECO:0000256" key="4">
    <source>
        <dbReference type="ARBA" id="ARBA00022692"/>
    </source>
</evidence>
<dbReference type="SUPFAM" id="SSF52540">
    <property type="entry name" value="P-loop containing nucleoside triphosphate hydrolases"/>
    <property type="match status" value="1"/>
</dbReference>
<keyword evidence="8 11" id="KW-1133">Transmembrane helix</keyword>
<dbReference type="Pfam" id="PF00005">
    <property type="entry name" value="ABC_tran"/>
    <property type="match status" value="1"/>
</dbReference>
<dbReference type="STRING" id="478744.SAMN05444359_12059"/>
<evidence type="ECO:0000256" key="5">
    <source>
        <dbReference type="ARBA" id="ARBA00022741"/>
    </source>
</evidence>
<evidence type="ECO:0000313" key="15">
    <source>
        <dbReference type="EMBL" id="SEQ97162.1"/>
    </source>
</evidence>
<dbReference type="PROSITE" id="PS50990">
    <property type="entry name" value="PEPTIDASE_C39"/>
    <property type="match status" value="1"/>
</dbReference>
<evidence type="ECO:0000256" key="1">
    <source>
        <dbReference type="ARBA" id="ARBA00004651"/>
    </source>
</evidence>
<dbReference type="GO" id="GO:0006508">
    <property type="term" value="P:proteolysis"/>
    <property type="evidence" value="ECO:0007669"/>
    <property type="project" value="InterPro"/>
</dbReference>
<dbReference type="InterPro" id="IPR039421">
    <property type="entry name" value="Type_1_exporter"/>
</dbReference>
<keyword evidence="7" id="KW-0653">Protein transport</keyword>
<comment type="subcellular location">
    <subcellularLocation>
        <location evidence="1">Cell membrane</location>
        <topology evidence="1">Multi-pass membrane protein</topology>
    </subcellularLocation>
</comment>
<dbReference type="Gene3D" id="3.90.70.10">
    <property type="entry name" value="Cysteine proteinases"/>
    <property type="match status" value="1"/>
</dbReference>
<dbReference type="GO" id="GO:0140359">
    <property type="term" value="F:ABC-type transporter activity"/>
    <property type="evidence" value="ECO:0007669"/>
    <property type="project" value="InterPro"/>
</dbReference>
<dbReference type="GO" id="GO:0015031">
    <property type="term" value="P:protein transport"/>
    <property type="evidence" value="ECO:0007669"/>
    <property type="project" value="UniProtKB-KW"/>
</dbReference>
<evidence type="ECO:0000256" key="9">
    <source>
        <dbReference type="ARBA" id="ARBA00023136"/>
    </source>
</evidence>
<dbReference type="GO" id="GO:0034040">
    <property type="term" value="F:ATPase-coupled lipid transmembrane transporter activity"/>
    <property type="evidence" value="ECO:0007669"/>
    <property type="project" value="TreeGrafter"/>
</dbReference>
<keyword evidence="6 15" id="KW-0067">ATP-binding</keyword>
<dbReference type="OrthoDB" id="9760358at2"/>
<protein>
    <submittedName>
        <fullName evidence="15">ATP-binding cassette, subfamily B</fullName>
    </submittedName>
</protein>
<dbReference type="GO" id="GO:0005524">
    <property type="term" value="F:ATP binding"/>
    <property type="evidence" value="ECO:0007669"/>
    <property type="project" value="UniProtKB-KW"/>
</dbReference>
<evidence type="ECO:0000256" key="8">
    <source>
        <dbReference type="ARBA" id="ARBA00022989"/>
    </source>
</evidence>
<dbReference type="SUPFAM" id="SSF90123">
    <property type="entry name" value="ABC transporter transmembrane region"/>
    <property type="match status" value="1"/>
</dbReference>
<keyword evidence="5" id="KW-0547">Nucleotide-binding</keyword>
<dbReference type="PROSITE" id="PS50893">
    <property type="entry name" value="ABC_TRANSPORTER_2"/>
    <property type="match status" value="1"/>
</dbReference>
<dbReference type="Gene3D" id="1.20.1560.10">
    <property type="entry name" value="ABC transporter type 1, transmembrane domain"/>
    <property type="match status" value="1"/>
</dbReference>
<keyword evidence="9 11" id="KW-0472">Membrane</keyword>
<dbReference type="EMBL" id="FOFB01000020">
    <property type="protein sequence ID" value="SEQ97162.1"/>
    <property type="molecule type" value="Genomic_DNA"/>
</dbReference>